<evidence type="ECO:0000256" key="1">
    <source>
        <dbReference type="ARBA" id="ARBA00004141"/>
    </source>
</evidence>
<evidence type="ECO:0000256" key="3">
    <source>
        <dbReference type="ARBA" id="ARBA00022692"/>
    </source>
</evidence>
<comment type="subcellular location">
    <subcellularLocation>
        <location evidence="1">Membrane</location>
        <topology evidence="1">Multi-pass membrane protein</topology>
    </subcellularLocation>
</comment>
<dbReference type="SUPFAM" id="SSF103473">
    <property type="entry name" value="MFS general substrate transporter"/>
    <property type="match status" value="1"/>
</dbReference>
<feature type="transmembrane region" description="Helical" evidence="6">
    <location>
        <begin position="87"/>
        <end position="107"/>
    </location>
</feature>
<protein>
    <recommendedName>
        <fullName evidence="9">Major facilitator superfamily (MFS) profile domain-containing protein</fullName>
    </recommendedName>
</protein>
<evidence type="ECO:0000256" key="4">
    <source>
        <dbReference type="ARBA" id="ARBA00022989"/>
    </source>
</evidence>
<proteinExistence type="predicted"/>
<organism evidence="7 8">
    <name type="scientific">Pseudocercospora eumusae</name>
    <dbReference type="NCBI Taxonomy" id="321146"/>
    <lineage>
        <taxon>Eukaryota</taxon>
        <taxon>Fungi</taxon>
        <taxon>Dikarya</taxon>
        <taxon>Ascomycota</taxon>
        <taxon>Pezizomycotina</taxon>
        <taxon>Dothideomycetes</taxon>
        <taxon>Dothideomycetidae</taxon>
        <taxon>Mycosphaerellales</taxon>
        <taxon>Mycosphaerellaceae</taxon>
        <taxon>Pseudocercospora</taxon>
    </lineage>
</organism>
<evidence type="ECO:0000256" key="6">
    <source>
        <dbReference type="SAM" id="Phobius"/>
    </source>
</evidence>
<evidence type="ECO:0000313" key="7">
    <source>
        <dbReference type="EMBL" id="KXT01359.1"/>
    </source>
</evidence>
<reference evidence="7 8" key="1">
    <citation type="submission" date="2015-07" db="EMBL/GenBank/DDBJ databases">
        <title>Comparative genomics of the Sigatoka disease complex on banana suggests a link between parallel evolutionary changes in Pseudocercospora fijiensis and Pseudocercospora eumusae and increased virulence on the banana host.</title>
        <authorList>
            <person name="Chang T.-C."/>
            <person name="Salvucci A."/>
            <person name="Crous P.W."/>
            <person name="Stergiopoulos I."/>
        </authorList>
    </citation>
    <scope>NUCLEOTIDE SEQUENCE [LARGE SCALE GENOMIC DNA]</scope>
    <source>
        <strain evidence="7 8">CBS 114824</strain>
    </source>
</reference>
<name>A0A139HG70_9PEZI</name>
<evidence type="ECO:0000313" key="8">
    <source>
        <dbReference type="Proteomes" id="UP000070133"/>
    </source>
</evidence>
<dbReference type="OrthoDB" id="2250022at2759"/>
<evidence type="ECO:0000256" key="2">
    <source>
        <dbReference type="ARBA" id="ARBA00022448"/>
    </source>
</evidence>
<feature type="transmembrane region" description="Helical" evidence="6">
    <location>
        <begin position="21"/>
        <end position="43"/>
    </location>
</feature>
<dbReference type="InterPro" id="IPR036259">
    <property type="entry name" value="MFS_trans_sf"/>
</dbReference>
<gene>
    <name evidence="7" type="ORF">AC578_6616</name>
</gene>
<dbReference type="GO" id="GO:0016020">
    <property type="term" value="C:membrane"/>
    <property type="evidence" value="ECO:0007669"/>
    <property type="project" value="UniProtKB-SubCell"/>
</dbReference>
<dbReference type="EMBL" id="LFZN01000056">
    <property type="protein sequence ID" value="KXT01359.1"/>
    <property type="molecule type" value="Genomic_DNA"/>
</dbReference>
<dbReference type="PANTHER" id="PTHR43791:SF20">
    <property type="entry name" value="TRANSPORTER, PUTATIVE (AFU_ORTHOLOGUE AFUA_3G14670)-RELATED"/>
    <property type="match status" value="1"/>
</dbReference>
<evidence type="ECO:0000256" key="5">
    <source>
        <dbReference type="ARBA" id="ARBA00023136"/>
    </source>
</evidence>
<keyword evidence="8" id="KW-1185">Reference proteome</keyword>
<sequence length="138" mass="14240">MLIATIGDAVATATTNLGARFFAMFFMPMGAVSAHIVIVSPVANSFPRPLVKRSACVAIANMIGNTASACGSCMCPSSAPPQYVPGGSANAAISLIVGLLAPVLRVLHQRENKKIGKALEGADAQGDKRSAAGFRYIY</sequence>
<dbReference type="AlphaFoldDB" id="A0A139HG70"/>
<evidence type="ECO:0008006" key="9">
    <source>
        <dbReference type="Google" id="ProtNLM"/>
    </source>
</evidence>
<dbReference type="GO" id="GO:0022857">
    <property type="term" value="F:transmembrane transporter activity"/>
    <property type="evidence" value="ECO:0007669"/>
    <property type="project" value="TreeGrafter"/>
</dbReference>
<keyword evidence="4 6" id="KW-1133">Transmembrane helix</keyword>
<keyword evidence="2" id="KW-0813">Transport</keyword>
<accession>A0A139HG70</accession>
<keyword evidence="5 6" id="KW-0472">Membrane</keyword>
<keyword evidence="3 6" id="KW-0812">Transmembrane</keyword>
<dbReference type="PANTHER" id="PTHR43791">
    <property type="entry name" value="PERMEASE-RELATED"/>
    <property type="match status" value="1"/>
</dbReference>
<dbReference type="Proteomes" id="UP000070133">
    <property type="component" value="Unassembled WGS sequence"/>
</dbReference>
<comment type="caution">
    <text evidence="7">The sequence shown here is derived from an EMBL/GenBank/DDBJ whole genome shotgun (WGS) entry which is preliminary data.</text>
</comment>